<evidence type="ECO:0000256" key="3">
    <source>
        <dbReference type="ARBA" id="ARBA00008562"/>
    </source>
</evidence>
<evidence type="ECO:0000256" key="11">
    <source>
        <dbReference type="ARBA" id="ARBA00048305"/>
    </source>
</evidence>
<dbReference type="Gene3D" id="3.50.50.60">
    <property type="entry name" value="FAD/NAD(P)-binding domain"/>
    <property type="match status" value="1"/>
</dbReference>
<proteinExistence type="inferred from homology"/>
<evidence type="ECO:0000313" key="13">
    <source>
        <dbReference type="EMBL" id="TDA21780.1"/>
    </source>
</evidence>
<dbReference type="Proteomes" id="UP000295710">
    <property type="component" value="Unassembled WGS sequence"/>
</dbReference>
<protein>
    <recommendedName>
        <fullName evidence="5">L-aspartate oxidase</fullName>
        <ecNumber evidence="4">1.4.3.16</ecNumber>
    </recommendedName>
    <alternativeName>
        <fullName evidence="10">Quinolinate synthase B</fullName>
    </alternativeName>
</protein>
<dbReference type="InterPro" id="IPR003953">
    <property type="entry name" value="FAD-dep_OxRdtase_2_FAD-bd"/>
</dbReference>
<dbReference type="PANTHER" id="PTHR42716">
    <property type="entry name" value="L-ASPARTATE OXIDASE"/>
    <property type="match status" value="1"/>
</dbReference>
<comment type="pathway">
    <text evidence="2">Cofactor biosynthesis; NAD(+) biosynthesis; iminoaspartate from L-aspartate (oxidase route): step 1/1.</text>
</comment>
<dbReference type="EMBL" id="SMMX01000006">
    <property type="protein sequence ID" value="TDA21780.1"/>
    <property type="molecule type" value="Genomic_DNA"/>
</dbReference>
<evidence type="ECO:0000313" key="14">
    <source>
        <dbReference type="Proteomes" id="UP000295710"/>
    </source>
</evidence>
<keyword evidence="8" id="KW-0274">FAD</keyword>
<name>A0A4V6P6Q8_9FIRM</name>
<comment type="similarity">
    <text evidence="3">Belongs to the FAD-dependent oxidoreductase 2 family. NadB subfamily.</text>
</comment>
<dbReference type="PANTHER" id="PTHR42716:SF2">
    <property type="entry name" value="L-ASPARTATE OXIDASE, CHLOROPLASTIC"/>
    <property type="match status" value="1"/>
</dbReference>
<evidence type="ECO:0000256" key="8">
    <source>
        <dbReference type="ARBA" id="ARBA00022827"/>
    </source>
</evidence>
<dbReference type="Pfam" id="PF00890">
    <property type="entry name" value="FAD_binding_2"/>
    <property type="match status" value="1"/>
</dbReference>
<evidence type="ECO:0000256" key="2">
    <source>
        <dbReference type="ARBA" id="ARBA00004950"/>
    </source>
</evidence>
<dbReference type="RefSeq" id="WP_132277092.1">
    <property type="nucleotide sequence ID" value="NZ_JAOBST010000037.1"/>
</dbReference>
<evidence type="ECO:0000259" key="12">
    <source>
        <dbReference type="Pfam" id="PF00890"/>
    </source>
</evidence>
<evidence type="ECO:0000256" key="1">
    <source>
        <dbReference type="ARBA" id="ARBA00001974"/>
    </source>
</evidence>
<evidence type="ECO:0000256" key="5">
    <source>
        <dbReference type="ARBA" id="ARBA00021901"/>
    </source>
</evidence>
<evidence type="ECO:0000256" key="9">
    <source>
        <dbReference type="ARBA" id="ARBA00023002"/>
    </source>
</evidence>
<evidence type="ECO:0000256" key="6">
    <source>
        <dbReference type="ARBA" id="ARBA00022630"/>
    </source>
</evidence>
<dbReference type="GO" id="GO:0033765">
    <property type="term" value="F:steroid dehydrogenase activity, acting on the CH-CH group of donors"/>
    <property type="evidence" value="ECO:0007669"/>
    <property type="project" value="UniProtKB-ARBA"/>
</dbReference>
<evidence type="ECO:0000256" key="4">
    <source>
        <dbReference type="ARBA" id="ARBA00012173"/>
    </source>
</evidence>
<comment type="catalytic activity">
    <reaction evidence="11">
        <text>L-aspartate + O2 = iminosuccinate + H2O2</text>
        <dbReference type="Rhea" id="RHEA:25876"/>
        <dbReference type="ChEBI" id="CHEBI:15379"/>
        <dbReference type="ChEBI" id="CHEBI:16240"/>
        <dbReference type="ChEBI" id="CHEBI:29991"/>
        <dbReference type="ChEBI" id="CHEBI:77875"/>
        <dbReference type="EC" id="1.4.3.16"/>
    </reaction>
    <physiologicalReaction direction="left-to-right" evidence="11">
        <dbReference type="Rhea" id="RHEA:25877"/>
    </physiologicalReaction>
</comment>
<sequence>MMEAYYDVVIVGTGASGLFTGLSLPGHLRILMITKDKVESSDSYLAQGGICVLKSEEDYESYFEDTMRAGHYENNKESVRIMIQDSPGIIASLISYGVEFEHDGEELAYTKEGAHSASRILYHKDVTGKEITRKLIACARKRPNITIAARTAMADLVIQEDRCTGVVVREPDGGIRPVSSRAVYLATGGIGGLFANSTNFRHITGDSLALALRHGIELENIHYIQIHPTTLYSHREGRRFLISESVRGEGAILLNPDGQRFVDELQPRDVVTEAIRQEMDRFHSPFVYLSLAHMQKEKILYRFPNIYERCLEEGYDLSGDRIPITPAQHYLMGGICTDSFARTSLGNLFAVGEAGCNGVHGANRLASNSLLESLVFARRGAGLLASAIGSISPPPVPASIDVSAYADPQARSREDKALILNEIKRRDREFYDKWCNDEN</sequence>
<dbReference type="NCBIfam" id="NF004820">
    <property type="entry name" value="PRK06175.1"/>
    <property type="match status" value="1"/>
</dbReference>
<dbReference type="InterPro" id="IPR036188">
    <property type="entry name" value="FAD/NAD-bd_sf"/>
</dbReference>
<evidence type="ECO:0000256" key="7">
    <source>
        <dbReference type="ARBA" id="ARBA00022642"/>
    </source>
</evidence>
<comment type="caution">
    <text evidence="13">The sequence shown here is derived from an EMBL/GenBank/DDBJ whole genome shotgun (WGS) entry which is preliminary data.</text>
</comment>
<reference evidence="13 14" key="1">
    <citation type="journal article" date="2016" name="Nat. Microbiol.">
        <title>The Mouse Intestinal Bacterial Collection (miBC) provides host-specific insight into cultured diversity and functional potential of the gut microbiota.</title>
        <authorList>
            <person name="Lagkouvardos I."/>
            <person name="Pukall R."/>
            <person name="Abt B."/>
            <person name="Foesel B.U."/>
            <person name="Meier-Kolthoff J.P."/>
            <person name="Kumar N."/>
            <person name="Bresciani A."/>
            <person name="Martinez I."/>
            <person name="Just S."/>
            <person name="Ziegler C."/>
            <person name="Brugiroux S."/>
            <person name="Garzetti D."/>
            <person name="Wenning M."/>
            <person name="Bui T.P."/>
            <person name="Wang J."/>
            <person name="Hugenholtz F."/>
            <person name="Plugge C.M."/>
            <person name="Peterson D.A."/>
            <person name="Hornef M.W."/>
            <person name="Baines J.F."/>
            <person name="Smidt H."/>
            <person name="Walter J."/>
            <person name="Kristiansen K."/>
            <person name="Nielsen H.B."/>
            <person name="Haller D."/>
            <person name="Overmann J."/>
            <person name="Stecher B."/>
            <person name="Clavel T."/>
        </authorList>
    </citation>
    <scope>NUCLEOTIDE SEQUENCE [LARGE SCALE GENOMIC DNA]</scope>
    <source>
        <strain evidence="13 14">DSM 28560</strain>
    </source>
</reference>
<dbReference type="SUPFAM" id="SSF51905">
    <property type="entry name" value="FAD/NAD(P)-binding domain"/>
    <property type="match status" value="1"/>
</dbReference>
<dbReference type="SUPFAM" id="SSF56425">
    <property type="entry name" value="Succinate dehydrogenase/fumarate reductase flavoprotein, catalytic domain"/>
    <property type="match status" value="1"/>
</dbReference>
<dbReference type="InterPro" id="IPR027477">
    <property type="entry name" value="Succ_DH/fumarate_Rdtase_cat_sf"/>
</dbReference>
<gene>
    <name evidence="13" type="ORF">E1963_08400</name>
</gene>
<dbReference type="FunFam" id="3.90.700.10:FF:000002">
    <property type="entry name" value="L-aspartate oxidase"/>
    <property type="match status" value="1"/>
</dbReference>
<keyword evidence="6" id="KW-0285">Flavoprotein</keyword>
<keyword evidence="14" id="KW-1185">Reference proteome</keyword>
<accession>A0A4V6P6Q8</accession>
<feature type="domain" description="FAD-dependent oxidoreductase 2 FAD-binding" evidence="12">
    <location>
        <begin position="7"/>
        <end position="370"/>
    </location>
</feature>
<evidence type="ECO:0000256" key="10">
    <source>
        <dbReference type="ARBA" id="ARBA00030386"/>
    </source>
</evidence>
<comment type="cofactor">
    <cofactor evidence="1">
        <name>FAD</name>
        <dbReference type="ChEBI" id="CHEBI:57692"/>
    </cofactor>
</comment>
<dbReference type="UniPathway" id="UPA00253">
    <property type="reaction ID" value="UER00326"/>
</dbReference>
<dbReference type="InterPro" id="IPR005288">
    <property type="entry name" value="NadB"/>
</dbReference>
<dbReference type="GO" id="GO:0034628">
    <property type="term" value="P:'de novo' NAD+ biosynthetic process from L-aspartate"/>
    <property type="evidence" value="ECO:0007669"/>
    <property type="project" value="TreeGrafter"/>
</dbReference>
<dbReference type="EC" id="1.4.3.16" evidence="4"/>
<keyword evidence="9 13" id="KW-0560">Oxidoreductase</keyword>
<dbReference type="Gene3D" id="3.90.700.10">
    <property type="entry name" value="Succinate dehydrogenase/fumarate reductase flavoprotein, catalytic domain"/>
    <property type="match status" value="1"/>
</dbReference>
<organism evidence="13 14">
    <name type="scientific">Extibacter muris</name>
    <dbReference type="NCBI Taxonomy" id="1796622"/>
    <lineage>
        <taxon>Bacteria</taxon>
        <taxon>Bacillati</taxon>
        <taxon>Bacillota</taxon>
        <taxon>Clostridia</taxon>
        <taxon>Lachnospirales</taxon>
        <taxon>Lachnospiraceae</taxon>
        <taxon>Extibacter</taxon>
    </lineage>
</organism>
<keyword evidence="7" id="KW-0662">Pyridine nucleotide biosynthesis</keyword>
<dbReference type="AlphaFoldDB" id="A0A4V6P6Q8"/>
<dbReference type="GO" id="GO:0008734">
    <property type="term" value="F:L-aspartate oxidase activity"/>
    <property type="evidence" value="ECO:0007669"/>
    <property type="project" value="UniProtKB-EC"/>
</dbReference>